<dbReference type="Gene3D" id="2.60.40.10">
    <property type="entry name" value="Immunoglobulins"/>
    <property type="match status" value="1"/>
</dbReference>
<dbReference type="InterPro" id="IPR013783">
    <property type="entry name" value="Ig-like_fold"/>
</dbReference>
<comment type="caution">
    <text evidence="3">The sequence shown here is derived from an EMBL/GenBank/DDBJ whole genome shotgun (WGS) entry which is preliminary data.</text>
</comment>
<organism evidence="3 4">
    <name type="scientific">Penaeus vannamei</name>
    <name type="common">Whiteleg shrimp</name>
    <name type="synonym">Litopenaeus vannamei</name>
    <dbReference type="NCBI Taxonomy" id="6689"/>
    <lineage>
        <taxon>Eukaryota</taxon>
        <taxon>Metazoa</taxon>
        <taxon>Ecdysozoa</taxon>
        <taxon>Arthropoda</taxon>
        <taxon>Crustacea</taxon>
        <taxon>Multicrustacea</taxon>
        <taxon>Malacostraca</taxon>
        <taxon>Eumalacostraca</taxon>
        <taxon>Eucarida</taxon>
        <taxon>Decapoda</taxon>
        <taxon>Dendrobranchiata</taxon>
        <taxon>Penaeoidea</taxon>
        <taxon>Penaeidae</taxon>
        <taxon>Penaeus</taxon>
    </lineage>
</organism>
<keyword evidence="4" id="KW-1185">Reference proteome</keyword>
<dbReference type="AlphaFoldDB" id="A0A423SQW4"/>
<accession>A0A423SQW4</accession>
<keyword evidence="1" id="KW-0732">Signal</keyword>
<evidence type="ECO:0000256" key="2">
    <source>
        <dbReference type="ARBA" id="ARBA00022966"/>
    </source>
</evidence>
<gene>
    <name evidence="3" type="ORF">C7M84_015411</name>
</gene>
<dbReference type="InterPro" id="IPR050473">
    <property type="entry name" value="A2M/Complement_sys"/>
</dbReference>
<dbReference type="OrthoDB" id="9998011at2759"/>
<dbReference type="Proteomes" id="UP000283509">
    <property type="component" value="Unassembled WGS sequence"/>
</dbReference>
<dbReference type="EMBL" id="QCYY01002917">
    <property type="protein sequence ID" value="ROT66612.1"/>
    <property type="molecule type" value="Genomic_DNA"/>
</dbReference>
<keyword evidence="2" id="KW-0882">Thioester bond</keyword>
<sequence length="276" mass="29693">MGSASELTQSVSRHSTVLTCAASLPADVMILLRVPLFFLFLLTFSDAGITRFSDGFSSRNPISVNATLPSHAVLGETLPILLTVRNNMNQSLFLTMEVIENISVGQTEGKTACLASKDTLVEGFKIRPDTFGIVPVTLGIGSKRQKNVSCDEGKQDDSDYIYIAALNITVLPEGFKRDKVLSNYACGLAVRDGNESLPQWQMEAPTEAVGGSVKAWVAITNSFLALPFEGLDSLLLHGRGDIDGLADSASAHLLHVDIFDNKVDVPHLIEKVSNGE</sequence>
<reference evidence="3 4" key="2">
    <citation type="submission" date="2019-01" db="EMBL/GenBank/DDBJ databases">
        <title>The decoding of complex shrimp genome reveals the adaptation for benthos swimmer, frequently molting mechanism and breeding impact on genome.</title>
        <authorList>
            <person name="Sun Y."/>
            <person name="Gao Y."/>
            <person name="Yu Y."/>
        </authorList>
    </citation>
    <scope>NUCLEOTIDE SEQUENCE [LARGE SCALE GENOMIC DNA]</scope>
    <source>
        <tissue evidence="3">Muscle</tissue>
    </source>
</reference>
<evidence type="ECO:0000256" key="1">
    <source>
        <dbReference type="ARBA" id="ARBA00022729"/>
    </source>
</evidence>
<dbReference type="PANTHER" id="PTHR11412:SF136">
    <property type="entry name" value="CD109 ANTIGEN"/>
    <property type="match status" value="1"/>
</dbReference>
<proteinExistence type="predicted"/>
<evidence type="ECO:0000313" key="4">
    <source>
        <dbReference type="Proteomes" id="UP000283509"/>
    </source>
</evidence>
<evidence type="ECO:0000313" key="3">
    <source>
        <dbReference type="EMBL" id="ROT66612.1"/>
    </source>
</evidence>
<protein>
    <submittedName>
        <fullName evidence="3">Alpha-2-macroglobulin</fullName>
    </submittedName>
</protein>
<reference evidence="3 4" key="1">
    <citation type="submission" date="2018-04" db="EMBL/GenBank/DDBJ databases">
        <authorList>
            <person name="Zhang X."/>
            <person name="Yuan J."/>
            <person name="Li F."/>
            <person name="Xiang J."/>
        </authorList>
    </citation>
    <scope>NUCLEOTIDE SEQUENCE [LARGE SCALE GENOMIC DNA]</scope>
    <source>
        <tissue evidence="3">Muscle</tissue>
    </source>
</reference>
<name>A0A423SQW4_PENVA</name>
<dbReference type="PANTHER" id="PTHR11412">
    <property type="entry name" value="MACROGLOBULIN / COMPLEMENT"/>
    <property type="match status" value="1"/>
</dbReference>